<feature type="transmembrane region" description="Helical" evidence="1">
    <location>
        <begin position="7"/>
        <end position="26"/>
    </location>
</feature>
<gene>
    <name evidence="2" type="ORF">A2627_01810</name>
</gene>
<evidence type="ECO:0000313" key="2">
    <source>
        <dbReference type="EMBL" id="OGM27215.1"/>
    </source>
</evidence>
<sequence length="374" mass="42774">MNNLKKIFLTIALILAASGLYYLIFYNEPNNFGEARIKAREFYLAGENQKVINVLEKEIKNATSKDAEASAKSVLAGAYMGVDYKKGVALLKEIVADESYAKIRRARAVAVMANLIILNSRSDNAFAREIFSGDPYSLFIDETIPQKINLGVRKLYEYSLQIYPLPYVEYRVAEWNVKQAAIAKLYNADIYPPTASIDFYILRAKDHLAKGDVLMVNFPFFDHETDKGYAYWVSGVVLGLLWELEKNDAYLKSAEEVFTKSISELVYAPRATKSYRTLHEVWTRFSYASLLYRAYGDKRAEDIKKLTNFIVVEKDNFRNDKSGRHLGLSAYLERIGRIGEAIRGHSRYDYDNALALAKINPNFKEFLKDLGWEI</sequence>
<reference evidence="2 3" key="1">
    <citation type="journal article" date="2016" name="Nat. Commun.">
        <title>Thousands of microbial genomes shed light on interconnected biogeochemical processes in an aquifer system.</title>
        <authorList>
            <person name="Anantharaman K."/>
            <person name="Brown C.T."/>
            <person name="Hug L.A."/>
            <person name="Sharon I."/>
            <person name="Castelle C.J."/>
            <person name="Probst A.J."/>
            <person name="Thomas B.C."/>
            <person name="Singh A."/>
            <person name="Wilkins M.J."/>
            <person name="Karaoz U."/>
            <person name="Brodie E.L."/>
            <person name="Williams K.H."/>
            <person name="Hubbard S.S."/>
            <person name="Banfield J.F."/>
        </authorList>
    </citation>
    <scope>NUCLEOTIDE SEQUENCE [LARGE SCALE GENOMIC DNA]</scope>
</reference>
<name>A0A1F7YL24_9BACT</name>
<dbReference type="Proteomes" id="UP000178851">
    <property type="component" value="Unassembled WGS sequence"/>
</dbReference>
<protein>
    <submittedName>
        <fullName evidence="2">Uncharacterized protein</fullName>
    </submittedName>
</protein>
<proteinExistence type="predicted"/>
<dbReference type="EMBL" id="MGGI01000006">
    <property type="protein sequence ID" value="OGM27215.1"/>
    <property type="molecule type" value="Genomic_DNA"/>
</dbReference>
<keyword evidence="1" id="KW-0472">Membrane</keyword>
<accession>A0A1F7YL24</accession>
<comment type="caution">
    <text evidence="2">The sequence shown here is derived from an EMBL/GenBank/DDBJ whole genome shotgun (WGS) entry which is preliminary data.</text>
</comment>
<evidence type="ECO:0000256" key="1">
    <source>
        <dbReference type="SAM" id="Phobius"/>
    </source>
</evidence>
<evidence type="ECO:0000313" key="3">
    <source>
        <dbReference type="Proteomes" id="UP000178851"/>
    </source>
</evidence>
<keyword evidence="1" id="KW-0812">Transmembrane</keyword>
<dbReference type="AlphaFoldDB" id="A0A1F7YL24"/>
<organism evidence="2 3">
    <name type="scientific">Candidatus Woesebacteria bacterium RIFCSPHIGHO2_01_FULL_39_28</name>
    <dbReference type="NCBI Taxonomy" id="1802496"/>
    <lineage>
        <taxon>Bacteria</taxon>
        <taxon>Candidatus Woeseibacteriota</taxon>
    </lineage>
</organism>
<keyword evidence="1" id="KW-1133">Transmembrane helix</keyword>